<evidence type="ECO:0000259" key="7">
    <source>
        <dbReference type="PROSITE" id="PS50016"/>
    </source>
</evidence>
<dbReference type="EnsemblMetazoa" id="tetur10g02380.1">
    <property type="protein sequence ID" value="tetur10g02380.1"/>
    <property type="gene ID" value="tetur10g02380"/>
</dbReference>
<evidence type="ECO:0000256" key="3">
    <source>
        <dbReference type="ARBA" id="ARBA00022833"/>
    </source>
</evidence>
<dbReference type="STRING" id="32264.T1KFA0"/>
<dbReference type="PROSITE" id="PS01359">
    <property type="entry name" value="ZF_PHD_1"/>
    <property type="match status" value="1"/>
</dbReference>
<dbReference type="SUPFAM" id="SSF49879">
    <property type="entry name" value="SMAD/FHA domain"/>
    <property type="match status" value="1"/>
</dbReference>
<keyword evidence="1" id="KW-0479">Metal-binding</keyword>
<feature type="region of interest" description="Disordered" evidence="5">
    <location>
        <begin position="484"/>
        <end position="553"/>
    </location>
</feature>
<evidence type="ECO:0000313" key="9">
    <source>
        <dbReference type="Proteomes" id="UP000015104"/>
    </source>
</evidence>
<dbReference type="PROSITE" id="PS50006">
    <property type="entry name" value="FHA_DOMAIN"/>
    <property type="match status" value="1"/>
</dbReference>
<dbReference type="InterPro" id="IPR042163">
    <property type="entry name" value="PHF12"/>
</dbReference>
<dbReference type="HOGENOM" id="CLU_015009_0_0_1"/>
<feature type="region of interest" description="Disordered" evidence="5">
    <location>
        <begin position="141"/>
        <end position="194"/>
    </location>
</feature>
<feature type="domain" description="PHD-type" evidence="7">
    <location>
        <begin position="55"/>
        <end position="104"/>
    </location>
</feature>
<feature type="compositionally biased region" description="Polar residues" evidence="5">
    <location>
        <begin position="249"/>
        <end position="264"/>
    </location>
</feature>
<feature type="compositionally biased region" description="Basic and acidic residues" evidence="5">
    <location>
        <begin position="492"/>
        <end position="549"/>
    </location>
</feature>
<feature type="compositionally biased region" description="Polar residues" evidence="5">
    <location>
        <begin position="778"/>
        <end position="793"/>
    </location>
</feature>
<dbReference type="InterPro" id="IPR011011">
    <property type="entry name" value="Znf_FYVE_PHD"/>
</dbReference>
<evidence type="ECO:0008006" key="10">
    <source>
        <dbReference type="Google" id="ProtNLM"/>
    </source>
</evidence>
<dbReference type="CDD" id="cd15533">
    <property type="entry name" value="PHD1_PHF12"/>
    <property type="match status" value="1"/>
</dbReference>
<reference evidence="8" key="2">
    <citation type="submission" date="2015-06" db="UniProtKB">
        <authorList>
            <consortium name="EnsemblMetazoa"/>
        </authorList>
    </citation>
    <scope>IDENTIFICATION</scope>
</reference>
<keyword evidence="2 4" id="KW-0863">Zinc-finger</keyword>
<feature type="compositionally biased region" description="Basic and acidic residues" evidence="5">
    <location>
        <begin position="164"/>
        <end position="176"/>
    </location>
</feature>
<dbReference type="PROSITE" id="PS50016">
    <property type="entry name" value="ZF_PHD_2"/>
    <property type="match status" value="1"/>
</dbReference>
<organism evidence="8 9">
    <name type="scientific">Tetranychus urticae</name>
    <name type="common">Two-spotted spider mite</name>
    <dbReference type="NCBI Taxonomy" id="32264"/>
    <lineage>
        <taxon>Eukaryota</taxon>
        <taxon>Metazoa</taxon>
        <taxon>Ecdysozoa</taxon>
        <taxon>Arthropoda</taxon>
        <taxon>Chelicerata</taxon>
        <taxon>Arachnida</taxon>
        <taxon>Acari</taxon>
        <taxon>Acariformes</taxon>
        <taxon>Trombidiformes</taxon>
        <taxon>Prostigmata</taxon>
        <taxon>Eleutherengona</taxon>
        <taxon>Raphignathae</taxon>
        <taxon>Tetranychoidea</taxon>
        <taxon>Tetranychidae</taxon>
        <taxon>Tetranychus</taxon>
    </lineage>
</organism>
<evidence type="ECO:0000256" key="2">
    <source>
        <dbReference type="ARBA" id="ARBA00022771"/>
    </source>
</evidence>
<gene>
    <name evidence="8" type="primary">107363501</name>
</gene>
<proteinExistence type="predicted"/>
<dbReference type="InterPro" id="IPR031966">
    <property type="entry name" value="PHF12_MRG-bd"/>
</dbReference>
<dbReference type="SMART" id="SM00249">
    <property type="entry name" value="PHD"/>
    <property type="match status" value="2"/>
</dbReference>
<evidence type="ECO:0000256" key="1">
    <source>
        <dbReference type="ARBA" id="ARBA00022723"/>
    </source>
</evidence>
<accession>T1KFA0</accession>
<dbReference type="SUPFAM" id="SSF57903">
    <property type="entry name" value="FYVE/PHD zinc finger"/>
    <property type="match status" value="2"/>
</dbReference>
<dbReference type="GO" id="GO:0003714">
    <property type="term" value="F:transcription corepressor activity"/>
    <property type="evidence" value="ECO:0007669"/>
    <property type="project" value="InterPro"/>
</dbReference>
<keyword evidence="9" id="KW-1185">Reference proteome</keyword>
<dbReference type="Gene3D" id="3.30.40.10">
    <property type="entry name" value="Zinc/RING finger domain, C3HC4 (zinc finger)"/>
    <property type="match status" value="2"/>
</dbReference>
<dbReference type="PANTHER" id="PTHR46309:SF1">
    <property type="entry name" value="PHD FINGER PROTEIN 12"/>
    <property type="match status" value="1"/>
</dbReference>
<feature type="compositionally biased region" description="Basic and acidic residues" evidence="5">
    <location>
        <begin position="806"/>
        <end position="817"/>
    </location>
</feature>
<evidence type="ECO:0000256" key="5">
    <source>
        <dbReference type="SAM" id="MobiDB-lite"/>
    </source>
</evidence>
<feature type="region of interest" description="Disordered" evidence="5">
    <location>
        <begin position="21"/>
        <end position="48"/>
    </location>
</feature>
<dbReference type="Gene3D" id="2.60.200.20">
    <property type="match status" value="1"/>
</dbReference>
<reference evidence="9" key="1">
    <citation type="submission" date="2011-08" db="EMBL/GenBank/DDBJ databases">
        <authorList>
            <person name="Rombauts S."/>
        </authorList>
    </citation>
    <scope>NUCLEOTIDE SEQUENCE</scope>
    <source>
        <strain evidence="9">London</strain>
    </source>
</reference>
<dbReference type="GO" id="GO:0008270">
    <property type="term" value="F:zinc ion binding"/>
    <property type="evidence" value="ECO:0007669"/>
    <property type="project" value="UniProtKB-KW"/>
</dbReference>
<dbReference type="OMA" id="CKVQARA"/>
<dbReference type="InterPro" id="IPR038098">
    <property type="entry name" value="PHF12_MRG-bd_sf"/>
</dbReference>
<feature type="compositionally biased region" description="Low complexity" evidence="5">
    <location>
        <begin position="177"/>
        <end position="194"/>
    </location>
</feature>
<dbReference type="FunFam" id="3.30.40.10:FF:000154">
    <property type="entry name" value="PHD finger protein 12"/>
    <property type="match status" value="1"/>
</dbReference>
<name>T1KFA0_TETUR</name>
<dbReference type="InterPro" id="IPR001965">
    <property type="entry name" value="Znf_PHD"/>
</dbReference>
<feature type="region of interest" description="Disordered" evidence="5">
    <location>
        <begin position="249"/>
        <end position="274"/>
    </location>
</feature>
<feature type="compositionally biased region" description="Basic residues" evidence="5">
    <location>
        <begin position="33"/>
        <end position="44"/>
    </location>
</feature>
<dbReference type="InterPro" id="IPR019786">
    <property type="entry name" value="Zinc_finger_PHD-type_CS"/>
</dbReference>
<dbReference type="CDD" id="cd15534">
    <property type="entry name" value="PHD2_PHF12_Rco1"/>
    <property type="match status" value="1"/>
</dbReference>
<dbReference type="GO" id="GO:0000122">
    <property type="term" value="P:negative regulation of transcription by RNA polymerase II"/>
    <property type="evidence" value="ECO:0007669"/>
    <property type="project" value="TreeGrafter"/>
</dbReference>
<evidence type="ECO:0000259" key="6">
    <source>
        <dbReference type="PROSITE" id="PS50006"/>
    </source>
</evidence>
<dbReference type="AlphaFoldDB" id="T1KFA0"/>
<dbReference type="Pfam" id="PF00498">
    <property type="entry name" value="FHA"/>
    <property type="match status" value="1"/>
</dbReference>
<feature type="compositionally biased region" description="Low complexity" evidence="5">
    <location>
        <begin position="947"/>
        <end position="973"/>
    </location>
</feature>
<feature type="compositionally biased region" description="Low complexity" evidence="5">
    <location>
        <begin position="849"/>
        <end position="868"/>
    </location>
</feature>
<feature type="region of interest" description="Disordered" evidence="5">
    <location>
        <begin position="946"/>
        <end position="973"/>
    </location>
</feature>
<dbReference type="InterPro" id="IPR008984">
    <property type="entry name" value="SMAD_FHA_dom_sf"/>
</dbReference>
<dbReference type="EMBL" id="CAEY01000034">
    <property type="status" value="NOT_ANNOTATED_CDS"/>
    <property type="molecule type" value="Genomic_DNA"/>
</dbReference>
<keyword evidence="3" id="KW-0862">Zinc</keyword>
<protein>
    <recommendedName>
        <fullName evidence="10">PHD finger protein 12</fullName>
    </recommendedName>
</protein>
<feature type="region of interest" description="Disordered" evidence="5">
    <location>
        <begin position="632"/>
        <end position="671"/>
    </location>
</feature>
<dbReference type="Proteomes" id="UP000015104">
    <property type="component" value="Unassembled WGS sequence"/>
</dbReference>
<dbReference type="InterPro" id="IPR013083">
    <property type="entry name" value="Znf_RING/FYVE/PHD"/>
</dbReference>
<dbReference type="KEGG" id="tut:107363501"/>
<dbReference type="Pfam" id="PF00628">
    <property type="entry name" value="PHD"/>
    <property type="match status" value="2"/>
</dbReference>
<dbReference type="Pfam" id="PF16737">
    <property type="entry name" value="PHF12_MRG_bd"/>
    <property type="match status" value="1"/>
</dbReference>
<dbReference type="InterPro" id="IPR019787">
    <property type="entry name" value="Znf_PHD-finger"/>
</dbReference>
<evidence type="ECO:0000256" key="4">
    <source>
        <dbReference type="PROSITE-ProRule" id="PRU00146"/>
    </source>
</evidence>
<feature type="domain" description="FHA" evidence="6">
    <location>
        <begin position="713"/>
        <end position="767"/>
    </location>
</feature>
<dbReference type="OrthoDB" id="1919692at2759"/>
<dbReference type="Gene3D" id="6.10.20.60">
    <property type="entry name" value="PHD finger protein 12"/>
    <property type="match status" value="1"/>
</dbReference>
<dbReference type="eggNOG" id="KOG4299">
    <property type="taxonomic scope" value="Eukaryota"/>
</dbReference>
<dbReference type="InterPro" id="IPR000253">
    <property type="entry name" value="FHA_dom"/>
</dbReference>
<feature type="compositionally biased region" description="Polar residues" evidence="5">
    <location>
        <begin position="652"/>
        <end position="669"/>
    </location>
</feature>
<dbReference type="PANTHER" id="PTHR46309">
    <property type="entry name" value="PHD FINGER PROTEIN 12"/>
    <property type="match status" value="1"/>
</dbReference>
<evidence type="ECO:0000313" key="8">
    <source>
        <dbReference type="EnsemblMetazoa" id="tetur10g02380.1"/>
    </source>
</evidence>
<sequence>MSEVSYDLVNSGSLMKEIQALIAPPTSEEEKKSKKPRKNGKKHDLKNGSGKSNNNEYCNYCKEGGDLLCCDKCPAAFHLTCNDPPLDEDDIPPGDWLCKRCRILEGKSVGQVVNGSPNNTYVNGFSDISASLTMDTIKEQPAVGKNKTVPSITNPDSLDEEIDSSDKQACHDEKVKSQSVKQQTSSSSQQCKTVNKITNSSSIQNDVIDDVSTVRSPKNLLSLLIKAAKLVNPIQFQLPTEYNPCISFPGSSKKSQPNTNSGNSRSKKQPHELDNGLVPLPVKVCFKCVRSCRKAPLIQCDYCPLLYHADCLDPPLTTLPTTRWMCPNHVEHILEDKLLVSSSLSDRIKLWEKCRTRVADKVVKLDFLRKIHRTDPYYRCNLKEGPKNCVKVPKAIKEMYENPIAIHPKKSPSFINPYENFKECMADLANYETKISQMCQKEQEALVSMIALHSSGPNSSQLPVNIQPESRDYISEIHKPMVNGDKVTINADKGEKTNDNKSAETRDTQINGNHHEGDMEDKGKDKSKASNDVECDNYDKSQSKTDQTHQKSTLPINGFTTELDKINFENLTYEELNKLDDKLIKYLAFQKLQEISSVKSVKNKHQLEKTLGNYSYNNINSNVTSIINNSDNPANVLHTSNGGSKTPEVPSDNEQTRNINGNKLTNGSDSSKKMSLELRARAVLCPIYIKPKNGFSDRQLPNRSIVPMPYRTLTIGTGANNDVSLTKYGHCNYVSPNHACIFYDEDSKKYELLNYSEHGTTVDSVLYCCDFSEKQIPKQQSTDQSKDSPTVASVKQILKKARKRKAEANTDHTKPVHDDEENSHSQCSSPSRAKHCFKDDSTSDNNYLNETNSINNTTNNKPSSSLSSSVDGLAHLQFMASKDKLTWESCSCRSSCSSLLSSNGAGWEGPAILHHGSLIKFGCIQFVFSVTNCGLPRKPLNTNLGPSLSVNSNKNNNNPTVTINSSSSISTISKDSYSNDQMVTAKT</sequence>
<dbReference type="GO" id="GO:0070822">
    <property type="term" value="C:Sin3-type complex"/>
    <property type="evidence" value="ECO:0007669"/>
    <property type="project" value="TreeGrafter"/>
</dbReference>
<feature type="region of interest" description="Disordered" evidence="5">
    <location>
        <begin position="778"/>
        <end position="868"/>
    </location>
</feature>